<protein>
    <submittedName>
        <fullName evidence="1">Uncharacterized protein</fullName>
    </submittedName>
</protein>
<organism evidence="1 2">
    <name type="scientific">Galdieria partita</name>
    <dbReference type="NCBI Taxonomy" id="83374"/>
    <lineage>
        <taxon>Eukaryota</taxon>
        <taxon>Rhodophyta</taxon>
        <taxon>Bangiophyceae</taxon>
        <taxon>Galdieriales</taxon>
        <taxon>Galdieriaceae</taxon>
        <taxon>Galdieria</taxon>
    </lineage>
</organism>
<keyword evidence="2" id="KW-1185">Reference proteome</keyword>
<comment type="caution">
    <text evidence="1">The sequence shown here is derived from an EMBL/GenBank/DDBJ whole genome shotgun (WGS) entry which is preliminary data.</text>
</comment>
<evidence type="ECO:0000313" key="1">
    <source>
        <dbReference type="EMBL" id="GJQ09978.1"/>
    </source>
</evidence>
<accession>A0A9C7PSL2</accession>
<name>A0A9C7PSL2_9RHOD</name>
<dbReference type="Proteomes" id="UP001061958">
    <property type="component" value="Unassembled WGS sequence"/>
</dbReference>
<dbReference type="AlphaFoldDB" id="A0A9C7PSL2"/>
<sequence length="318" mass="36812">MRTRRNSLAIFVVLCTLASLLHFWNVRNLRVQKEVKSVLSHICDVAALTIGYNEESLAVFTIASVLPEIDRYAFVDTGSLDRTIPLLEHIFSNEIEIGKLRIFSKNIEDFDVSSARNEGLLWLKNQSCKKLLKIDADEVFYKVGAKLLVDTAKNLSETISEVEFCEYELYQNEVENNKDWMKSLYKDIVAERSKTIFYQFPHIPSKQRIFNHLENVFATGKWTDEAKGKAAENFHTKEGEVQRISDIINVHYGWARSLDYKRNKSIAWTGKPDAHPWVNSVNPNDPNSDLKPFRNHPEVIKDYIEKICTFLNFECDKI</sequence>
<dbReference type="EMBL" id="BQMJ01000012">
    <property type="protein sequence ID" value="GJQ09978.1"/>
    <property type="molecule type" value="Genomic_DNA"/>
</dbReference>
<gene>
    <name evidence="1" type="ORF">GpartN1_g1769.t1</name>
</gene>
<evidence type="ECO:0000313" key="2">
    <source>
        <dbReference type="Proteomes" id="UP001061958"/>
    </source>
</evidence>
<reference evidence="1" key="1">
    <citation type="journal article" date="2022" name="Proc. Natl. Acad. Sci. U.S.A.">
        <title>Life cycle and functional genomics of the unicellular red alga Galdieria for elucidating algal and plant evolution and industrial use.</title>
        <authorList>
            <person name="Hirooka S."/>
            <person name="Itabashi T."/>
            <person name="Ichinose T.M."/>
            <person name="Onuma R."/>
            <person name="Fujiwara T."/>
            <person name="Yamashita S."/>
            <person name="Jong L.W."/>
            <person name="Tomita R."/>
            <person name="Iwane A.H."/>
            <person name="Miyagishima S.Y."/>
        </authorList>
    </citation>
    <scope>NUCLEOTIDE SEQUENCE</scope>
    <source>
        <strain evidence="1">NBRC 102759</strain>
    </source>
</reference>
<dbReference type="OrthoDB" id="10321983at2759"/>
<proteinExistence type="predicted"/>
<reference evidence="1" key="2">
    <citation type="submission" date="2022-01" db="EMBL/GenBank/DDBJ databases">
        <authorList>
            <person name="Hirooka S."/>
            <person name="Miyagishima S.Y."/>
        </authorList>
    </citation>
    <scope>NUCLEOTIDE SEQUENCE</scope>
    <source>
        <strain evidence="1">NBRC 102759</strain>
    </source>
</reference>